<dbReference type="RefSeq" id="WP_154546950.1">
    <property type="nucleotide sequence ID" value="NZ_VUMX01000002.1"/>
</dbReference>
<sequence length="280" mass="30967">MTNVSQANLLALARACEAKGDSEGAIANLEEALRSGFDNAVGAELAKVYRLNGQEDQAYAVLKTAPDLFSDQALFEEYQQTLKANHYLIEALQVKHLTGGQLEIPVEAASLAQQQEIMQNFRKAAVVTNVHYQSLFKLDLPSYLPFVQSLLLDPSQGFALRLALCEDLVKLGIDQKISVLTLGEVKTFVPSTASLLRQDPVYREAIGSVADKLRRRPSELPLYLNEANLALGSLYPFIADYVSNPDSFAKALLSYLQKQGGFEYQDLLDRIYQKNAASFE</sequence>
<comment type="caution">
    <text evidence="1">The sequence shown here is derived from an EMBL/GenBank/DDBJ whole genome shotgun (WGS) entry which is preliminary data.</text>
</comment>
<dbReference type="OrthoDB" id="2304952at2"/>
<organism evidence="1 2">
    <name type="scientific">Lactobacillus porci</name>
    <dbReference type="NCBI Taxonomy" id="2012477"/>
    <lineage>
        <taxon>Bacteria</taxon>
        <taxon>Bacillati</taxon>
        <taxon>Bacillota</taxon>
        <taxon>Bacilli</taxon>
        <taxon>Lactobacillales</taxon>
        <taxon>Lactobacillaceae</taxon>
        <taxon>Lactobacillus</taxon>
    </lineage>
</organism>
<dbReference type="SUPFAM" id="SSF48452">
    <property type="entry name" value="TPR-like"/>
    <property type="match status" value="1"/>
</dbReference>
<accession>A0A6A8MCT4</accession>
<reference evidence="1 2" key="1">
    <citation type="submission" date="2019-08" db="EMBL/GenBank/DDBJ databases">
        <title>In-depth cultivation of the pig gut microbiome towards novel bacterial diversity and tailored functional studies.</title>
        <authorList>
            <person name="Wylensek D."/>
            <person name="Hitch T.C.A."/>
            <person name="Clavel T."/>
        </authorList>
    </citation>
    <scope>NUCLEOTIDE SEQUENCE [LARGE SCALE GENOMIC DNA]</scope>
    <source>
        <strain evidence="1 2">Bifido-178-WT-2B</strain>
    </source>
</reference>
<protein>
    <submittedName>
        <fullName evidence="1">Tetratricopeptide repeat protein</fullName>
    </submittedName>
</protein>
<evidence type="ECO:0000313" key="2">
    <source>
        <dbReference type="Proteomes" id="UP000438120"/>
    </source>
</evidence>
<dbReference type="InterPro" id="IPR011990">
    <property type="entry name" value="TPR-like_helical_dom_sf"/>
</dbReference>
<gene>
    <name evidence="1" type="ORF">FYJ62_01145</name>
</gene>
<dbReference type="Proteomes" id="UP000438120">
    <property type="component" value="Unassembled WGS sequence"/>
</dbReference>
<dbReference type="EMBL" id="VUMX01000002">
    <property type="protein sequence ID" value="MST86287.1"/>
    <property type="molecule type" value="Genomic_DNA"/>
</dbReference>
<dbReference type="AlphaFoldDB" id="A0A6A8MCT4"/>
<proteinExistence type="predicted"/>
<name>A0A6A8MCT4_9LACO</name>
<keyword evidence="2" id="KW-1185">Reference proteome</keyword>
<evidence type="ECO:0000313" key="1">
    <source>
        <dbReference type="EMBL" id="MST86287.1"/>
    </source>
</evidence>